<protein>
    <recommendedName>
        <fullName evidence="2">Cyclic nucleotide-binding domain-containing protein</fullName>
    </recommendedName>
</protein>
<dbReference type="SUPFAM" id="SSF51206">
    <property type="entry name" value="cAMP-binding domain-like"/>
    <property type="match status" value="1"/>
</dbReference>
<sequence>MKASNTALILSRKWYNVPRPQKEAVVDYREIFNMSADSNDSKNLDICRKDTIFSHFPLNKLKENPGTWSMLKYKYGRLIVKDSNELEWIYVIKSGEARVLKNLEPGRIDVQSRRKKIQEMMEEQSPFHKKKKILSFIADGVSKKSVYHPSVYQPNRRRMLQSAPSGPKKKGLGDDILYHSLPSTPAGILKGSRPNTRAISKTPSDPNEETKSDEEADESVDKDYEAGKLPIIKLKTPGSDADTLRTEGDSKENDTYAQPKEDKKNAKGEVNEGGKDVMLITMDQIKAINDPKRSKTGKRGIFKRPQSPNKEKLNARPGTEVIPKPNRYINTPTGKRSECGNRRMSKLKEKPVQRMELPAFVQIETLHPGQTFGLRSCLESDERGPSVSLISGECEVIAINKKFFMRHCDDAMYSLIRLKAKPFPTQEELVDRLDANMQWEEFKQETLQDFLKQKIHTGR</sequence>
<feature type="compositionally biased region" description="Polar residues" evidence="1">
    <location>
        <begin position="193"/>
        <end position="205"/>
    </location>
</feature>
<dbReference type="InterPro" id="IPR000595">
    <property type="entry name" value="cNMP-bd_dom"/>
</dbReference>
<proteinExistence type="predicted"/>
<reference evidence="3" key="1">
    <citation type="journal article" date="2021" name="Genome Biol. Evol.">
        <title>A High-Quality Reference Genome for a Parasitic Bivalve with Doubly Uniparental Inheritance (Bivalvia: Unionida).</title>
        <authorList>
            <person name="Smith C.H."/>
        </authorList>
    </citation>
    <scope>NUCLEOTIDE SEQUENCE</scope>
    <source>
        <strain evidence="3">CHS0354</strain>
    </source>
</reference>
<dbReference type="InterPro" id="IPR018490">
    <property type="entry name" value="cNMP-bd_dom_sf"/>
</dbReference>
<dbReference type="PANTHER" id="PTHR23011:SF38">
    <property type="entry name" value="CYCLIC NUCLEOTIDE-BINDING DOMAIN-CONTAINING PROTEIN"/>
    <property type="match status" value="1"/>
</dbReference>
<feature type="region of interest" description="Disordered" evidence="1">
    <location>
        <begin position="148"/>
        <end position="271"/>
    </location>
</feature>
<reference evidence="3" key="3">
    <citation type="submission" date="2023-05" db="EMBL/GenBank/DDBJ databases">
        <authorList>
            <person name="Smith C.H."/>
        </authorList>
    </citation>
    <scope>NUCLEOTIDE SEQUENCE</scope>
    <source>
        <strain evidence="3">CHS0354</strain>
        <tissue evidence="3">Mantle</tissue>
    </source>
</reference>
<evidence type="ECO:0000259" key="2">
    <source>
        <dbReference type="PROSITE" id="PS50042"/>
    </source>
</evidence>
<feature type="region of interest" description="Disordered" evidence="1">
    <location>
        <begin position="288"/>
        <end position="341"/>
    </location>
</feature>
<gene>
    <name evidence="3" type="ORF">CHS0354_016745</name>
</gene>
<dbReference type="EMBL" id="JAEAOA010001030">
    <property type="protein sequence ID" value="KAK3607719.1"/>
    <property type="molecule type" value="Genomic_DNA"/>
</dbReference>
<feature type="compositionally biased region" description="Basic and acidic residues" evidence="1">
    <location>
        <begin position="242"/>
        <end position="271"/>
    </location>
</feature>
<accession>A0AAE0TC92</accession>
<reference evidence="3" key="2">
    <citation type="journal article" date="2021" name="Genome Biol. Evol.">
        <title>Developing a high-quality reference genome for a parasitic bivalve with doubly uniparental inheritance (Bivalvia: Unionida).</title>
        <authorList>
            <person name="Smith C.H."/>
        </authorList>
    </citation>
    <scope>NUCLEOTIDE SEQUENCE</scope>
    <source>
        <strain evidence="3">CHS0354</strain>
        <tissue evidence="3">Mantle</tissue>
    </source>
</reference>
<name>A0AAE0TC92_9BIVA</name>
<evidence type="ECO:0000313" key="3">
    <source>
        <dbReference type="EMBL" id="KAK3607719.1"/>
    </source>
</evidence>
<evidence type="ECO:0000313" key="4">
    <source>
        <dbReference type="Proteomes" id="UP001195483"/>
    </source>
</evidence>
<comment type="caution">
    <text evidence="3">The sequence shown here is derived from an EMBL/GenBank/DDBJ whole genome shotgun (WGS) entry which is preliminary data.</text>
</comment>
<keyword evidence="4" id="KW-1185">Reference proteome</keyword>
<dbReference type="PANTHER" id="PTHR23011">
    <property type="entry name" value="CYCLIC NUCLEOTIDE-BINDING DOMAIN CONTAINING PROTEIN"/>
    <property type="match status" value="1"/>
</dbReference>
<feature type="domain" description="Cyclic nucleotide-binding" evidence="2">
    <location>
        <begin position="363"/>
        <end position="406"/>
    </location>
</feature>
<organism evidence="3 4">
    <name type="scientific">Potamilus streckersoni</name>
    <dbReference type="NCBI Taxonomy" id="2493646"/>
    <lineage>
        <taxon>Eukaryota</taxon>
        <taxon>Metazoa</taxon>
        <taxon>Spiralia</taxon>
        <taxon>Lophotrochozoa</taxon>
        <taxon>Mollusca</taxon>
        <taxon>Bivalvia</taxon>
        <taxon>Autobranchia</taxon>
        <taxon>Heteroconchia</taxon>
        <taxon>Palaeoheterodonta</taxon>
        <taxon>Unionida</taxon>
        <taxon>Unionoidea</taxon>
        <taxon>Unionidae</taxon>
        <taxon>Ambleminae</taxon>
        <taxon>Lampsilini</taxon>
        <taxon>Potamilus</taxon>
    </lineage>
</organism>
<evidence type="ECO:0000256" key="1">
    <source>
        <dbReference type="SAM" id="MobiDB-lite"/>
    </source>
</evidence>
<dbReference type="AlphaFoldDB" id="A0AAE0TC92"/>
<dbReference type="PROSITE" id="PS50042">
    <property type="entry name" value="CNMP_BINDING_3"/>
    <property type="match status" value="1"/>
</dbReference>
<dbReference type="Proteomes" id="UP001195483">
    <property type="component" value="Unassembled WGS sequence"/>
</dbReference>